<dbReference type="InterPro" id="IPR037171">
    <property type="entry name" value="NagB/RpiA_transferase-like"/>
</dbReference>
<evidence type="ECO:0000313" key="11">
    <source>
        <dbReference type="EMBL" id="VFK54836.1"/>
    </source>
</evidence>
<gene>
    <name evidence="10" type="ORF">BECKTUN1418D_GA0071000_102314</name>
    <name evidence="11" type="ORF">BECKTUN1418E_GA0071001_102317</name>
    <name evidence="9" type="ORF">BECKTUN1418F_GA0071002_102217</name>
</gene>
<dbReference type="GO" id="GO:0051539">
    <property type="term" value="F:4 iron, 4 sulfur cluster binding"/>
    <property type="evidence" value="ECO:0007669"/>
    <property type="project" value="UniProtKB-KW"/>
</dbReference>
<dbReference type="Gene3D" id="1.10.1060.10">
    <property type="entry name" value="Alpha-helical ferredoxin"/>
    <property type="match status" value="1"/>
</dbReference>
<organism evidence="9">
    <name type="scientific">Candidatus Kentrum sp. TUN</name>
    <dbReference type="NCBI Taxonomy" id="2126343"/>
    <lineage>
        <taxon>Bacteria</taxon>
        <taxon>Pseudomonadati</taxon>
        <taxon>Pseudomonadota</taxon>
        <taxon>Gammaproteobacteria</taxon>
        <taxon>Candidatus Kentrum</taxon>
    </lineage>
</organism>
<evidence type="ECO:0000256" key="4">
    <source>
        <dbReference type="ARBA" id="ARBA00022737"/>
    </source>
</evidence>
<dbReference type="InterPro" id="IPR009051">
    <property type="entry name" value="Helical_ferredxn"/>
</dbReference>
<sequence length="477" mass="53204">MKSTAHAFKAQAAAALEDTNLQRALERAHGGFVRKRKAAIDALPEFEALREAAYAIKEHTLSHLDFYLEHFESKVVANGGHVHWARTSQEACKIITQICTRTRAKRVIKGKSMIGEEIGVNQALMDADFEVVETDLGEYIIQLAGETPSHIIAPAVHKTRDEVSRLFHEHHAKHNFTGHRTEIPELVHEAREVLRETFLMADVGITGANFLIAETGSNVLVTNEGNGDLTCTLPRVHIVLASIEKVLPTLEDATTLLRLLGRSATGQEMSSYTTLSTGPRRKDNHDGDLDGPEEYHVVLVDNGRSKLLGTAYQDILYCIRCGACLNHCPVYGAIGGHAYGWVYPGPMGSVLTPLLVGRANTLDLPNACTLNGRCEEVCPVKIPLPTLLRQLRIDAYGQKESPRRMRLPIEILAFFARHPWLYGHLTTLGRRILSTLGRCRQLDALPFLRNWTGSRDLPIPQEETFQAKWRQRKEKKS</sequence>
<dbReference type="EMBL" id="CAADFY010000022">
    <property type="protein sequence ID" value="VFK53492.1"/>
    <property type="molecule type" value="Genomic_DNA"/>
</dbReference>
<dbReference type="Pfam" id="PF02589">
    <property type="entry name" value="LUD_dom"/>
    <property type="match status" value="1"/>
</dbReference>
<name>A0A450ZI63_9GAMM</name>
<evidence type="ECO:0000313" key="9">
    <source>
        <dbReference type="EMBL" id="VFK53492.1"/>
    </source>
</evidence>
<keyword evidence="3" id="KW-0479">Metal-binding</keyword>
<evidence type="ECO:0000256" key="3">
    <source>
        <dbReference type="ARBA" id="ARBA00022723"/>
    </source>
</evidence>
<keyword evidence="2" id="KW-0004">4Fe-4S</keyword>
<proteinExistence type="predicted"/>
<dbReference type="InterPro" id="IPR017900">
    <property type="entry name" value="4Fe4S_Fe_S_CS"/>
</dbReference>
<dbReference type="InterPro" id="IPR024185">
    <property type="entry name" value="FTHF_cligase-like_sf"/>
</dbReference>
<dbReference type="Pfam" id="PF13183">
    <property type="entry name" value="Fer4_8"/>
    <property type="match status" value="1"/>
</dbReference>
<dbReference type="PROSITE" id="PS00198">
    <property type="entry name" value="4FE4S_FER_1"/>
    <property type="match status" value="1"/>
</dbReference>
<dbReference type="EMBL" id="CAADFV010000023">
    <property type="protein sequence ID" value="VFK54836.1"/>
    <property type="molecule type" value="Genomic_DNA"/>
</dbReference>
<accession>A0A450ZI63</accession>
<dbReference type="SUPFAM" id="SSF46548">
    <property type="entry name" value="alpha-helical ferredoxin"/>
    <property type="match status" value="1"/>
</dbReference>
<protein>
    <submittedName>
        <fullName evidence="9">L-lactate dehydrogenase complex protein LldF</fullName>
    </submittedName>
</protein>
<keyword evidence="6" id="KW-0408">Iron</keyword>
<dbReference type="InterPro" id="IPR017896">
    <property type="entry name" value="4Fe4S_Fe-S-bd"/>
</dbReference>
<feature type="domain" description="4Fe-4S ferredoxin-type" evidence="8">
    <location>
        <begin position="309"/>
        <end position="339"/>
    </location>
</feature>
<keyword evidence="1" id="KW-0813">Transport</keyword>
<dbReference type="InterPro" id="IPR003741">
    <property type="entry name" value="LUD_dom"/>
</dbReference>
<dbReference type="InterPro" id="IPR004452">
    <property type="entry name" value="LutB/LldF"/>
</dbReference>
<keyword evidence="7" id="KW-0411">Iron-sulfur</keyword>
<evidence type="ECO:0000256" key="5">
    <source>
        <dbReference type="ARBA" id="ARBA00022982"/>
    </source>
</evidence>
<evidence type="ECO:0000256" key="6">
    <source>
        <dbReference type="ARBA" id="ARBA00023004"/>
    </source>
</evidence>
<dbReference type="SUPFAM" id="SSF100950">
    <property type="entry name" value="NagB/RpiA/CoA transferase-like"/>
    <property type="match status" value="1"/>
</dbReference>
<dbReference type="Gene3D" id="3.40.50.10420">
    <property type="entry name" value="NagB/RpiA/CoA transferase-like"/>
    <property type="match status" value="1"/>
</dbReference>
<reference evidence="9" key="1">
    <citation type="submission" date="2019-02" db="EMBL/GenBank/DDBJ databases">
        <authorList>
            <person name="Gruber-Vodicka R. H."/>
            <person name="Seah K. B. B."/>
        </authorList>
    </citation>
    <scope>NUCLEOTIDE SEQUENCE</scope>
    <source>
        <strain evidence="10">BECK_BY1</strain>
        <strain evidence="11">BECK_BY2</strain>
        <strain evidence="9">BECK_BY3</strain>
    </source>
</reference>
<evidence type="ECO:0000256" key="7">
    <source>
        <dbReference type="ARBA" id="ARBA00023014"/>
    </source>
</evidence>
<keyword evidence="4" id="KW-0677">Repeat</keyword>
<evidence type="ECO:0000256" key="2">
    <source>
        <dbReference type="ARBA" id="ARBA00022485"/>
    </source>
</evidence>
<evidence type="ECO:0000256" key="1">
    <source>
        <dbReference type="ARBA" id="ARBA00022448"/>
    </source>
</evidence>
<dbReference type="EMBL" id="CAADFX010000023">
    <property type="protein sequence ID" value="VFK54451.1"/>
    <property type="molecule type" value="Genomic_DNA"/>
</dbReference>
<dbReference type="PANTHER" id="PTHR47153:SF2">
    <property type="entry name" value="LACTATE UTILIZATION PROTEIN B"/>
    <property type="match status" value="1"/>
</dbReference>
<dbReference type="NCBIfam" id="TIGR00273">
    <property type="entry name" value="LutB/LldF family L-lactate oxidation iron-sulfur protein"/>
    <property type="match status" value="1"/>
</dbReference>
<dbReference type="PANTHER" id="PTHR47153">
    <property type="entry name" value="LACTATE UTILIZATION PROTEIN B"/>
    <property type="match status" value="1"/>
</dbReference>
<dbReference type="PROSITE" id="PS51379">
    <property type="entry name" value="4FE4S_FER_2"/>
    <property type="match status" value="1"/>
</dbReference>
<keyword evidence="5" id="KW-0249">Electron transport</keyword>
<dbReference type="GO" id="GO:0006089">
    <property type="term" value="P:lactate metabolic process"/>
    <property type="evidence" value="ECO:0007669"/>
    <property type="project" value="InterPro"/>
</dbReference>
<evidence type="ECO:0000313" key="10">
    <source>
        <dbReference type="EMBL" id="VFK54451.1"/>
    </source>
</evidence>
<dbReference type="AlphaFoldDB" id="A0A450ZI63"/>
<evidence type="ECO:0000259" key="8">
    <source>
        <dbReference type="PROSITE" id="PS51379"/>
    </source>
</evidence>
<dbReference type="GO" id="GO:0046872">
    <property type="term" value="F:metal ion binding"/>
    <property type="evidence" value="ECO:0007669"/>
    <property type="project" value="UniProtKB-KW"/>
</dbReference>